<dbReference type="SMART" id="SM00028">
    <property type="entry name" value="TPR"/>
    <property type="match status" value="2"/>
</dbReference>
<dbReference type="PROSITE" id="PS50005">
    <property type="entry name" value="TPR"/>
    <property type="match status" value="1"/>
</dbReference>
<keyword evidence="1" id="KW-0677">Repeat</keyword>
<evidence type="ECO:0000256" key="3">
    <source>
        <dbReference type="PROSITE-ProRule" id="PRU00339"/>
    </source>
</evidence>
<evidence type="ECO:0000256" key="5">
    <source>
        <dbReference type="SAM" id="SignalP"/>
    </source>
</evidence>
<reference evidence="7" key="1">
    <citation type="journal article" date="2019" name="Int. J. Syst. Evol. Microbiol.">
        <title>The Global Catalogue of Microorganisms (GCM) 10K type strain sequencing project: providing services to taxonomists for standard genome sequencing and annotation.</title>
        <authorList>
            <consortium name="The Broad Institute Genomics Platform"/>
            <consortium name="The Broad Institute Genome Sequencing Center for Infectious Disease"/>
            <person name="Wu L."/>
            <person name="Ma J."/>
        </authorList>
    </citation>
    <scope>NUCLEOTIDE SEQUENCE [LARGE SCALE GENOMIC DNA]</scope>
    <source>
        <strain evidence="7">CGMCC 1.6774</strain>
    </source>
</reference>
<dbReference type="RefSeq" id="WP_378479794.1">
    <property type="nucleotide sequence ID" value="NZ_JBHUIW010000032.1"/>
</dbReference>
<feature type="repeat" description="TPR" evidence="3">
    <location>
        <begin position="155"/>
        <end position="188"/>
    </location>
</feature>
<evidence type="ECO:0000256" key="1">
    <source>
        <dbReference type="ARBA" id="ARBA00022737"/>
    </source>
</evidence>
<evidence type="ECO:0000256" key="4">
    <source>
        <dbReference type="SAM" id="MobiDB-lite"/>
    </source>
</evidence>
<feature type="region of interest" description="Disordered" evidence="4">
    <location>
        <begin position="47"/>
        <end position="66"/>
    </location>
</feature>
<dbReference type="InterPro" id="IPR014596">
    <property type="entry name" value="UCP035836"/>
</dbReference>
<dbReference type="PANTHER" id="PTHR44943">
    <property type="entry name" value="CELLULOSE SYNTHASE OPERON PROTEIN C"/>
    <property type="match status" value="1"/>
</dbReference>
<keyword evidence="7" id="KW-1185">Reference proteome</keyword>
<dbReference type="Proteomes" id="UP001597314">
    <property type="component" value="Unassembled WGS sequence"/>
</dbReference>
<dbReference type="Gene3D" id="1.25.40.10">
    <property type="entry name" value="Tetratricopeptide repeat domain"/>
    <property type="match status" value="2"/>
</dbReference>
<dbReference type="Pfam" id="PF13432">
    <property type="entry name" value="TPR_16"/>
    <property type="match status" value="1"/>
</dbReference>
<keyword evidence="2 3" id="KW-0802">TPR repeat</keyword>
<dbReference type="InterPro" id="IPR051685">
    <property type="entry name" value="Ycf3/AcsC/BcsC/TPR_MFPF"/>
</dbReference>
<name>A0ABW5AS26_9BRAD</name>
<protein>
    <submittedName>
        <fullName evidence="6">Tetratricopeptide repeat protein</fullName>
    </submittedName>
</protein>
<dbReference type="PIRSF" id="PIRSF035836">
    <property type="entry name" value="UCP035836"/>
    <property type="match status" value="1"/>
</dbReference>
<gene>
    <name evidence="6" type="ORF">ACFSOX_21080</name>
</gene>
<dbReference type="PROSITE" id="PS51257">
    <property type="entry name" value="PROKAR_LIPOPROTEIN"/>
    <property type="match status" value="1"/>
</dbReference>
<comment type="caution">
    <text evidence="6">The sequence shown here is derived from an EMBL/GenBank/DDBJ whole genome shotgun (WGS) entry which is preliminary data.</text>
</comment>
<accession>A0ABW5AS26</accession>
<dbReference type="EMBL" id="JBHUIW010000032">
    <property type="protein sequence ID" value="MFD2184654.1"/>
    <property type="molecule type" value="Genomic_DNA"/>
</dbReference>
<dbReference type="InterPro" id="IPR011990">
    <property type="entry name" value="TPR-like_helical_dom_sf"/>
</dbReference>
<organism evidence="6 7">
    <name type="scientific">Rhodoplanes azumiensis</name>
    <dbReference type="NCBI Taxonomy" id="1897628"/>
    <lineage>
        <taxon>Bacteria</taxon>
        <taxon>Pseudomonadati</taxon>
        <taxon>Pseudomonadota</taxon>
        <taxon>Alphaproteobacteria</taxon>
        <taxon>Hyphomicrobiales</taxon>
        <taxon>Nitrobacteraceae</taxon>
        <taxon>Rhodoplanes</taxon>
    </lineage>
</organism>
<feature type="chain" id="PRO_5046951882" evidence="5">
    <location>
        <begin position="29"/>
        <end position="289"/>
    </location>
</feature>
<dbReference type="PANTHER" id="PTHR44943:SF5">
    <property type="entry name" value="BLL7697 PROTEIN"/>
    <property type="match status" value="1"/>
</dbReference>
<evidence type="ECO:0000313" key="7">
    <source>
        <dbReference type="Proteomes" id="UP001597314"/>
    </source>
</evidence>
<dbReference type="SUPFAM" id="SSF48452">
    <property type="entry name" value="TPR-like"/>
    <property type="match status" value="1"/>
</dbReference>
<keyword evidence="5" id="KW-0732">Signal</keyword>
<feature type="signal peptide" evidence="5">
    <location>
        <begin position="1"/>
        <end position="28"/>
    </location>
</feature>
<evidence type="ECO:0000256" key="2">
    <source>
        <dbReference type="ARBA" id="ARBA00022803"/>
    </source>
</evidence>
<dbReference type="InterPro" id="IPR019734">
    <property type="entry name" value="TPR_rpt"/>
</dbReference>
<dbReference type="Pfam" id="PF12895">
    <property type="entry name" value="ANAPC3"/>
    <property type="match status" value="1"/>
</dbReference>
<evidence type="ECO:0000313" key="6">
    <source>
        <dbReference type="EMBL" id="MFD2184654.1"/>
    </source>
</evidence>
<sequence length="289" mass="30798">MSRSARRPRLASRLASCACLGLVALSGAGCSTTGTTLVDVLSASGNSGDRTGTVAAAAPTSQPRNEAEWRREAEIYGTRYRADPSDAASAMGYARALTATDQRAQAVSVLEQASLRNPKNQALLGAFGRALADVGRYEQALEVLGRAHSPDRPDWRILSAQGTVLDQLGRHKQAQAYYTTALKIAPNEPSILSNLGLSYALDKNLAEAEATLRRASEQPNADPRVRQNLALVVGLQGRFADAEQIAKADLPPTEAAANVTYLREMLADKGGGEWKRMGRQPQIAARGKS</sequence>
<proteinExistence type="predicted"/>